<dbReference type="EMBL" id="CP013232">
    <property type="protein sequence ID" value="AMO97584.1"/>
    <property type="molecule type" value="Genomic_DNA"/>
</dbReference>
<accession>A0A127PIY3</accession>
<protein>
    <submittedName>
        <fullName evidence="1">Uncharacterized protein</fullName>
    </submittedName>
</protein>
<reference evidence="1 2" key="1">
    <citation type="submission" date="2015-11" db="EMBL/GenBank/DDBJ databases">
        <title>Exploring the genomic traits of fungus-feeding bacterial genus Collimonas.</title>
        <authorList>
            <person name="Song C."/>
            <person name="Schmidt R."/>
            <person name="de Jager V."/>
            <person name="Krzyzanowska D."/>
            <person name="Jongedijk E."/>
            <person name="Cankar K."/>
            <person name="Beekwilder J."/>
            <person name="van Veen A."/>
            <person name="de Boer W."/>
            <person name="van Veen J.A."/>
            <person name="Garbeva P."/>
        </authorList>
    </citation>
    <scope>NUCLEOTIDE SEQUENCE [LARGE SCALE GENOMIC DNA]</scope>
    <source>
        <strain evidence="1 2">Ter6</strain>
    </source>
</reference>
<gene>
    <name evidence="1" type="ORF">CFter6_5013</name>
</gene>
<evidence type="ECO:0000313" key="2">
    <source>
        <dbReference type="Proteomes" id="UP000072421"/>
    </source>
</evidence>
<evidence type="ECO:0000313" key="1">
    <source>
        <dbReference type="EMBL" id="AMO97584.1"/>
    </source>
</evidence>
<name>A0A127PIY3_9BURK</name>
<organism evidence="1">
    <name type="scientific">Collimonas fungivorans</name>
    <dbReference type="NCBI Taxonomy" id="158899"/>
    <lineage>
        <taxon>Bacteria</taxon>
        <taxon>Pseudomonadati</taxon>
        <taxon>Pseudomonadota</taxon>
        <taxon>Betaproteobacteria</taxon>
        <taxon>Burkholderiales</taxon>
        <taxon>Oxalobacteraceae</taxon>
        <taxon>Collimonas</taxon>
    </lineage>
</organism>
<proteinExistence type="predicted"/>
<sequence length="47" mass="5198">MRIKTIPKIPRREKNGATGLLKIAGGAPSVDAKTEMKYLNKQFAQAR</sequence>
<dbReference type="AlphaFoldDB" id="A0A127PIY3"/>
<dbReference type="Proteomes" id="UP000072421">
    <property type="component" value="Chromosome"/>
</dbReference>